<sequence>MVAAEFVQFLVVEKQSSRHTVSNYRRDVQRYASWLKEVVGQPRLGAVTDAMVEDYVGYVRTGDPARNVAPLALSSANRALVVVRQLHAFGVREQVLSQNVAKGVQPAKTPQHFPDTLTVEQVMGLIDAIPSGEAASATDLRDRALLEVLYGTGARISEVLALSVQHVRGDGDFLTLTGKGNKQRQVPVGEYARHAVDAYVVRARPSFAQKAGSGSTDALFLNQRGGPLSRQSAWAIIQDRAHRAGIEEQISPHTFRHSYATHLVQRGVDVRTVQELLGHSAVTTTQLYMHMNAEGVAQKWAKAHPRSGGVGSL</sequence>
<dbReference type="InterPro" id="IPR044068">
    <property type="entry name" value="CB"/>
</dbReference>
<keyword evidence="8" id="KW-1185">Reference proteome</keyword>
<dbReference type="SUPFAM" id="SSF47823">
    <property type="entry name" value="lambda integrase-like, N-terminal domain"/>
    <property type="match status" value="1"/>
</dbReference>
<dbReference type="InterPro" id="IPR013762">
    <property type="entry name" value="Integrase-like_cat_sf"/>
</dbReference>
<dbReference type="GO" id="GO:0003677">
    <property type="term" value="F:DNA binding"/>
    <property type="evidence" value="ECO:0007669"/>
    <property type="project" value="UniProtKB-UniRule"/>
</dbReference>
<proteinExistence type="predicted"/>
<dbReference type="InterPro" id="IPR011010">
    <property type="entry name" value="DNA_brk_join_enz"/>
</dbReference>
<accession>A0A1L7CFQ3</accession>
<dbReference type="PROSITE" id="PS51900">
    <property type="entry name" value="CB"/>
    <property type="match status" value="1"/>
</dbReference>
<evidence type="ECO:0000313" key="8">
    <source>
        <dbReference type="Proteomes" id="UP000185478"/>
    </source>
</evidence>
<evidence type="ECO:0000313" key="7">
    <source>
        <dbReference type="EMBL" id="APT84700.1"/>
    </source>
</evidence>
<dbReference type="InterPro" id="IPR010998">
    <property type="entry name" value="Integrase_recombinase_N"/>
</dbReference>
<evidence type="ECO:0000256" key="3">
    <source>
        <dbReference type="ARBA" id="ARBA00023172"/>
    </source>
</evidence>
<dbReference type="InterPro" id="IPR050090">
    <property type="entry name" value="Tyrosine_recombinase_XerCD"/>
</dbReference>
<dbReference type="PANTHER" id="PTHR30349:SF81">
    <property type="entry name" value="TYROSINE RECOMBINASE XERC"/>
    <property type="match status" value="1"/>
</dbReference>
<dbReference type="PANTHER" id="PTHR30349">
    <property type="entry name" value="PHAGE INTEGRASE-RELATED"/>
    <property type="match status" value="1"/>
</dbReference>
<dbReference type="SUPFAM" id="SSF56349">
    <property type="entry name" value="DNA breaking-rejoining enzymes"/>
    <property type="match status" value="1"/>
</dbReference>
<keyword evidence="3" id="KW-0233">DNA recombination</keyword>
<dbReference type="GO" id="GO:0006310">
    <property type="term" value="P:DNA recombination"/>
    <property type="evidence" value="ECO:0007669"/>
    <property type="project" value="UniProtKB-KW"/>
</dbReference>
<dbReference type="Pfam" id="PF02899">
    <property type="entry name" value="Phage_int_SAM_1"/>
    <property type="match status" value="1"/>
</dbReference>
<feature type="domain" description="Tyr recombinase" evidence="5">
    <location>
        <begin position="112"/>
        <end position="301"/>
    </location>
</feature>
<dbReference type="InterPro" id="IPR002104">
    <property type="entry name" value="Integrase_catalytic"/>
</dbReference>
<dbReference type="PROSITE" id="PS51898">
    <property type="entry name" value="TYR_RECOMBINASE"/>
    <property type="match status" value="1"/>
</dbReference>
<name>A0A1L7CFQ3_9CORY</name>
<organism evidence="7 8">
    <name type="scientific">Corynebacterium aquilae DSM 44791</name>
    <dbReference type="NCBI Taxonomy" id="1431546"/>
    <lineage>
        <taxon>Bacteria</taxon>
        <taxon>Bacillati</taxon>
        <taxon>Actinomycetota</taxon>
        <taxon>Actinomycetes</taxon>
        <taxon>Mycobacteriales</taxon>
        <taxon>Corynebacteriaceae</taxon>
        <taxon>Corynebacterium</taxon>
    </lineage>
</organism>
<gene>
    <name evidence="7" type="ORF">CAQU_06040</name>
</gene>
<dbReference type="GO" id="GO:0015074">
    <property type="term" value="P:DNA integration"/>
    <property type="evidence" value="ECO:0007669"/>
    <property type="project" value="UniProtKB-KW"/>
</dbReference>
<protein>
    <submittedName>
        <fullName evidence="7">Recombinase XerC</fullName>
    </submittedName>
</protein>
<dbReference type="InterPro" id="IPR004107">
    <property type="entry name" value="Integrase_SAM-like_N"/>
</dbReference>
<dbReference type="AlphaFoldDB" id="A0A1L7CFQ3"/>
<evidence type="ECO:0000259" key="6">
    <source>
        <dbReference type="PROSITE" id="PS51900"/>
    </source>
</evidence>
<keyword evidence="2 4" id="KW-0238">DNA-binding</keyword>
<dbReference type="Gene3D" id="1.10.150.130">
    <property type="match status" value="1"/>
</dbReference>
<dbReference type="Pfam" id="PF00589">
    <property type="entry name" value="Phage_integrase"/>
    <property type="match status" value="1"/>
</dbReference>
<dbReference type="NCBIfam" id="NF001399">
    <property type="entry name" value="PRK00283.1"/>
    <property type="match status" value="1"/>
</dbReference>
<feature type="domain" description="Core-binding (CB)" evidence="6">
    <location>
        <begin position="1"/>
        <end position="91"/>
    </location>
</feature>
<evidence type="ECO:0000259" key="5">
    <source>
        <dbReference type="PROSITE" id="PS51898"/>
    </source>
</evidence>
<evidence type="ECO:0000256" key="4">
    <source>
        <dbReference type="PROSITE-ProRule" id="PRU01248"/>
    </source>
</evidence>
<dbReference type="Gene3D" id="1.10.443.10">
    <property type="entry name" value="Intergrase catalytic core"/>
    <property type="match status" value="1"/>
</dbReference>
<dbReference type="KEGG" id="caqu:CAQU_06040"/>
<evidence type="ECO:0000256" key="1">
    <source>
        <dbReference type="ARBA" id="ARBA00022908"/>
    </source>
</evidence>
<dbReference type="STRING" id="1431546.CAQU_06040"/>
<keyword evidence="1" id="KW-0229">DNA integration</keyword>
<dbReference type="Proteomes" id="UP000185478">
    <property type="component" value="Chromosome"/>
</dbReference>
<evidence type="ECO:0000256" key="2">
    <source>
        <dbReference type="ARBA" id="ARBA00023125"/>
    </source>
</evidence>
<dbReference type="CDD" id="cd00798">
    <property type="entry name" value="INT_XerDC_C"/>
    <property type="match status" value="1"/>
</dbReference>
<dbReference type="EMBL" id="CP009245">
    <property type="protein sequence ID" value="APT84700.1"/>
    <property type="molecule type" value="Genomic_DNA"/>
</dbReference>
<reference evidence="7 8" key="1">
    <citation type="submission" date="2014-08" db="EMBL/GenBank/DDBJ databases">
        <title>Complete genome sequence of Corynebacterium aquilae S-613T(T) (=DSM 44791(T)), isolated from the choana of a healthy golden eagle.</title>
        <authorList>
            <person name="Ruckert C."/>
            <person name="Albersmeier A."/>
            <person name="Winkler A."/>
            <person name="Kalinowski J."/>
        </authorList>
    </citation>
    <scope>NUCLEOTIDE SEQUENCE [LARGE SCALE GENOMIC DNA]</scope>
    <source>
        <strain evidence="7 8">S-613</strain>
    </source>
</reference>